<dbReference type="InterPro" id="IPR036515">
    <property type="entry name" value="Transposase_17_sf"/>
</dbReference>
<organism evidence="1 2">
    <name type="scientific">Algoriphagus confluentis</name>
    <dbReference type="NCBI Taxonomy" id="1697556"/>
    <lineage>
        <taxon>Bacteria</taxon>
        <taxon>Pseudomonadati</taxon>
        <taxon>Bacteroidota</taxon>
        <taxon>Cytophagia</taxon>
        <taxon>Cytophagales</taxon>
        <taxon>Cyclobacteriaceae</taxon>
        <taxon>Algoriphagus</taxon>
    </lineage>
</organism>
<evidence type="ECO:0000313" key="1">
    <source>
        <dbReference type="EMBL" id="GMQ31288.1"/>
    </source>
</evidence>
<name>A0ABQ6PTL2_9BACT</name>
<keyword evidence="2" id="KW-1185">Reference proteome</keyword>
<evidence type="ECO:0008006" key="3">
    <source>
        <dbReference type="Google" id="ProtNLM"/>
    </source>
</evidence>
<dbReference type="SUPFAM" id="SSF143422">
    <property type="entry name" value="Transposase IS200-like"/>
    <property type="match status" value="1"/>
</dbReference>
<proteinExistence type="predicted"/>
<reference evidence="1 2" key="1">
    <citation type="submission" date="2023-08" db="EMBL/GenBank/DDBJ databases">
        <title>Draft genome sequence of Algoriphagus confluentis.</title>
        <authorList>
            <person name="Takatani N."/>
            <person name="Hosokawa M."/>
            <person name="Sawabe T."/>
        </authorList>
    </citation>
    <scope>NUCLEOTIDE SEQUENCE [LARGE SCALE GENOMIC DNA]</scope>
    <source>
        <strain evidence="1 2">NBRC 111222</strain>
    </source>
</reference>
<sequence>MIEGKLKTVVKEALEDFLSENCEQPCVFSILPDHIHVLINLDSSSSVREILLQIQAKILSYQENQGIVPILEWESGFHAHSVSTNRLSSEKSGIMRQELIHQELPLEEELKFLGM</sequence>
<gene>
    <name evidence="1" type="ORF">Aconfl_39320</name>
</gene>
<dbReference type="EMBL" id="BTPD01000017">
    <property type="protein sequence ID" value="GMQ31288.1"/>
    <property type="molecule type" value="Genomic_DNA"/>
</dbReference>
<protein>
    <recommendedName>
        <fullName evidence="3">Transposase IS200-like domain-containing protein</fullName>
    </recommendedName>
</protein>
<dbReference type="Proteomes" id="UP001338309">
    <property type="component" value="Unassembled WGS sequence"/>
</dbReference>
<accession>A0ABQ6PTL2</accession>
<evidence type="ECO:0000313" key="2">
    <source>
        <dbReference type="Proteomes" id="UP001338309"/>
    </source>
</evidence>
<comment type="caution">
    <text evidence="1">The sequence shown here is derived from an EMBL/GenBank/DDBJ whole genome shotgun (WGS) entry which is preliminary data.</text>
</comment>
<dbReference type="Gene3D" id="3.30.70.1290">
    <property type="entry name" value="Transposase IS200-like"/>
    <property type="match status" value="1"/>
</dbReference>